<keyword evidence="3" id="KW-1185">Reference proteome</keyword>
<evidence type="ECO:0000259" key="1">
    <source>
        <dbReference type="Pfam" id="PF02151"/>
    </source>
</evidence>
<accession>A0A183L218</accession>
<reference evidence="2 3" key="2">
    <citation type="submission" date="2018-11" db="EMBL/GenBank/DDBJ databases">
        <authorList>
            <consortium name="Pathogen Informatics"/>
        </authorList>
    </citation>
    <scope>NUCLEOTIDE SEQUENCE [LARGE SCALE GENOMIC DNA]</scope>
    <source>
        <strain evidence="2">Dakar</strain>
        <strain evidence="3">Dakar, Senegal</strain>
    </source>
</reference>
<dbReference type="AlphaFoldDB" id="A0A183L218"/>
<dbReference type="STRING" id="6186.A0A183L218"/>
<reference evidence="4" key="1">
    <citation type="submission" date="2016-06" db="UniProtKB">
        <authorList>
            <consortium name="WormBaseParasite"/>
        </authorList>
    </citation>
    <scope>IDENTIFICATION</scope>
</reference>
<dbReference type="Pfam" id="PF02151">
    <property type="entry name" value="UVR"/>
    <property type="match status" value="1"/>
</dbReference>
<name>A0A183L218_9TREM</name>
<feature type="domain" description="UVR" evidence="1">
    <location>
        <begin position="2"/>
        <end position="31"/>
    </location>
</feature>
<proteinExistence type="predicted"/>
<evidence type="ECO:0000313" key="4">
    <source>
        <dbReference type="WBParaSite" id="SCUD_0002137201-mRNA-1"/>
    </source>
</evidence>
<dbReference type="InterPro" id="IPR001943">
    <property type="entry name" value="UVR_dom"/>
</dbReference>
<dbReference type="Proteomes" id="UP000279833">
    <property type="component" value="Unassembled WGS sequence"/>
</dbReference>
<dbReference type="WBParaSite" id="SCUD_0002137201-mRNA-1">
    <property type="protein sequence ID" value="SCUD_0002137201-mRNA-1"/>
    <property type="gene ID" value="SCUD_0002137201"/>
</dbReference>
<dbReference type="EMBL" id="UZAK01046399">
    <property type="protein sequence ID" value="VDP75232.1"/>
    <property type="molecule type" value="Genomic_DNA"/>
</dbReference>
<organism evidence="4">
    <name type="scientific">Schistosoma curassoni</name>
    <dbReference type="NCBI Taxonomy" id="6186"/>
    <lineage>
        <taxon>Eukaryota</taxon>
        <taxon>Metazoa</taxon>
        <taxon>Spiralia</taxon>
        <taxon>Lophotrochozoa</taxon>
        <taxon>Platyhelminthes</taxon>
        <taxon>Trematoda</taxon>
        <taxon>Digenea</taxon>
        <taxon>Strigeidida</taxon>
        <taxon>Schistosomatoidea</taxon>
        <taxon>Schistosomatidae</taxon>
        <taxon>Schistosoma</taxon>
    </lineage>
</organism>
<sequence length="48" mass="5574">MNELNEALHDCVSRKEFERATELRDACNKLDIERTELLQELRGNIGIS</sequence>
<evidence type="ECO:0000313" key="2">
    <source>
        <dbReference type="EMBL" id="VDP75232.1"/>
    </source>
</evidence>
<protein>
    <submittedName>
        <fullName evidence="4">UVR domain-containing protein</fullName>
    </submittedName>
</protein>
<gene>
    <name evidence="2" type="ORF">SCUD_LOCUS21369</name>
</gene>
<evidence type="ECO:0000313" key="3">
    <source>
        <dbReference type="Proteomes" id="UP000279833"/>
    </source>
</evidence>